<proteinExistence type="inferred from homology"/>
<organism evidence="12 13">
    <name type="scientific">Achlya hypogyna</name>
    <name type="common">Oomycete</name>
    <name type="synonym">Protoachlya hypogyna</name>
    <dbReference type="NCBI Taxonomy" id="1202772"/>
    <lineage>
        <taxon>Eukaryota</taxon>
        <taxon>Sar</taxon>
        <taxon>Stramenopiles</taxon>
        <taxon>Oomycota</taxon>
        <taxon>Saprolegniomycetes</taxon>
        <taxon>Saprolegniales</taxon>
        <taxon>Achlyaceae</taxon>
        <taxon>Achlya</taxon>
    </lineage>
</organism>
<evidence type="ECO:0000256" key="10">
    <source>
        <dbReference type="ARBA" id="ARBA00048473"/>
    </source>
</evidence>
<evidence type="ECO:0000256" key="4">
    <source>
        <dbReference type="ARBA" id="ARBA00022692"/>
    </source>
</evidence>
<dbReference type="Gene3D" id="1.20.1280.290">
    <property type="match status" value="1"/>
</dbReference>
<dbReference type="FunFam" id="1.20.1280.290:FF:000016">
    <property type="entry name" value="Cystinosin homolog"/>
    <property type="match status" value="1"/>
</dbReference>
<evidence type="ECO:0000256" key="8">
    <source>
        <dbReference type="ARBA" id="ARBA00023136"/>
    </source>
</evidence>
<feature type="transmembrane region" description="Helical" evidence="11">
    <location>
        <begin position="12"/>
        <end position="30"/>
    </location>
</feature>
<comment type="catalytic activity">
    <reaction evidence="10">
        <text>L-cystine(out) + H(+)(out) = L-cystine(in) + H(+)(in)</text>
        <dbReference type="Rhea" id="RHEA:66172"/>
        <dbReference type="ChEBI" id="CHEBI:15378"/>
        <dbReference type="ChEBI" id="CHEBI:35491"/>
    </reaction>
    <physiologicalReaction direction="left-to-right" evidence="10">
        <dbReference type="Rhea" id="RHEA:66173"/>
    </physiologicalReaction>
</comment>
<evidence type="ECO:0000256" key="11">
    <source>
        <dbReference type="SAM" id="Phobius"/>
    </source>
</evidence>
<keyword evidence="5" id="KW-0677">Repeat</keyword>
<evidence type="ECO:0000256" key="5">
    <source>
        <dbReference type="ARBA" id="ARBA00022737"/>
    </source>
</evidence>
<evidence type="ECO:0000256" key="3">
    <source>
        <dbReference type="ARBA" id="ARBA00022448"/>
    </source>
</evidence>
<dbReference type="Pfam" id="PF04193">
    <property type="entry name" value="PQ-loop"/>
    <property type="match status" value="2"/>
</dbReference>
<comment type="caution">
    <text evidence="12">The sequence shown here is derived from an EMBL/GenBank/DDBJ whole genome shotgun (WGS) entry which is preliminary data.</text>
</comment>
<dbReference type="GO" id="GO:0005765">
    <property type="term" value="C:lysosomal membrane"/>
    <property type="evidence" value="ECO:0007669"/>
    <property type="project" value="UniProtKB-SubCell"/>
</dbReference>
<dbReference type="GO" id="GO:0015184">
    <property type="term" value="F:L-cystine transmembrane transporter activity"/>
    <property type="evidence" value="ECO:0007669"/>
    <property type="project" value="TreeGrafter"/>
</dbReference>
<feature type="transmembrane region" description="Helical" evidence="11">
    <location>
        <begin position="258"/>
        <end position="279"/>
    </location>
</feature>
<keyword evidence="4 11" id="KW-0812">Transmembrane</keyword>
<protein>
    <submittedName>
        <fullName evidence="12">Lysosomal Cystine Transporter (LCT) Family</fullName>
    </submittedName>
</protein>
<dbReference type="Proteomes" id="UP000243579">
    <property type="component" value="Unassembled WGS sequence"/>
</dbReference>
<comment type="similarity">
    <text evidence="2">Belongs to the cystinosin family.</text>
</comment>
<name>A0A1V9ZNI4_ACHHY</name>
<feature type="transmembrane region" description="Helical" evidence="11">
    <location>
        <begin position="50"/>
        <end position="69"/>
    </location>
</feature>
<evidence type="ECO:0000313" key="13">
    <source>
        <dbReference type="Proteomes" id="UP000243579"/>
    </source>
</evidence>
<comment type="subcellular location">
    <subcellularLocation>
        <location evidence="1">Lysosome membrane</location>
        <topology evidence="1">Multi-pass membrane protein</topology>
    </subcellularLocation>
</comment>
<evidence type="ECO:0000256" key="9">
    <source>
        <dbReference type="ARBA" id="ARBA00023228"/>
    </source>
</evidence>
<gene>
    <name evidence="12" type="ORF">ACHHYP_05825</name>
</gene>
<keyword evidence="13" id="KW-1185">Reference proteome</keyword>
<dbReference type="GO" id="GO:0015293">
    <property type="term" value="F:symporter activity"/>
    <property type="evidence" value="ECO:0007669"/>
    <property type="project" value="UniProtKB-KW"/>
</dbReference>
<dbReference type="OrthoDB" id="75720at2759"/>
<keyword evidence="6" id="KW-0769">Symport</keyword>
<dbReference type="PANTHER" id="PTHR13131">
    <property type="entry name" value="CYSTINOSIN"/>
    <property type="match status" value="1"/>
</dbReference>
<keyword evidence="8 11" id="KW-0472">Membrane</keyword>
<evidence type="ECO:0000256" key="7">
    <source>
        <dbReference type="ARBA" id="ARBA00022989"/>
    </source>
</evidence>
<dbReference type="PANTHER" id="PTHR13131:SF5">
    <property type="entry name" value="CYSTINOSIN"/>
    <property type="match status" value="1"/>
</dbReference>
<feature type="transmembrane region" description="Helical" evidence="11">
    <location>
        <begin position="216"/>
        <end position="238"/>
    </location>
</feature>
<dbReference type="AlphaFoldDB" id="A0A1V9ZNI4"/>
<keyword evidence="3" id="KW-0813">Transport</keyword>
<reference evidence="12 13" key="1">
    <citation type="journal article" date="2014" name="Genome Biol. Evol.">
        <title>The secreted proteins of Achlya hypogyna and Thraustotheca clavata identify the ancestral oomycete secretome and reveal gene acquisitions by horizontal gene transfer.</title>
        <authorList>
            <person name="Misner I."/>
            <person name="Blouin N."/>
            <person name="Leonard G."/>
            <person name="Richards T.A."/>
            <person name="Lane C.E."/>
        </authorList>
    </citation>
    <scope>NUCLEOTIDE SEQUENCE [LARGE SCALE GENOMIC DNA]</scope>
    <source>
        <strain evidence="12 13">ATCC 48635</strain>
    </source>
</reference>
<keyword evidence="7 11" id="KW-1133">Transmembrane helix</keyword>
<feature type="transmembrane region" description="Helical" evidence="11">
    <location>
        <begin position="81"/>
        <end position="101"/>
    </location>
</feature>
<dbReference type="InterPro" id="IPR005282">
    <property type="entry name" value="LC_transporter"/>
</dbReference>
<feature type="transmembrane region" description="Helical" evidence="11">
    <location>
        <begin position="160"/>
        <end position="178"/>
    </location>
</feature>
<feature type="transmembrane region" description="Helical" evidence="11">
    <location>
        <begin position="184"/>
        <end position="204"/>
    </location>
</feature>
<keyword evidence="9" id="KW-0458">Lysosome</keyword>
<dbReference type="EMBL" id="JNBR01000054">
    <property type="protein sequence ID" value="OQR99544.1"/>
    <property type="molecule type" value="Genomic_DNA"/>
</dbReference>
<dbReference type="NCBIfam" id="TIGR00951">
    <property type="entry name" value="2A43"/>
    <property type="match status" value="1"/>
</dbReference>
<evidence type="ECO:0000256" key="1">
    <source>
        <dbReference type="ARBA" id="ARBA00004155"/>
    </source>
</evidence>
<dbReference type="InterPro" id="IPR006603">
    <property type="entry name" value="PQ-loop_rpt"/>
</dbReference>
<evidence type="ECO:0000256" key="2">
    <source>
        <dbReference type="ARBA" id="ARBA00006855"/>
    </source>
</evidence>
<accession>A0A1V9ZNI4</accession>
<feature type="transmembrane region" description="Helical" evidence="11">
    <location>
        <begin position="121"/>
        <end position="140"/>
    </location>
</feature>
<evidence type="ECO:0000313" key="12">
    <source>
        <dbReference type="EMBL" id="OQR99544.1"/>
    </source>
</evidence>
<evidence type="ECO:0000256" key="6">
    <source>
        <dbReference type="ARBA" id="ARBA00022847"/>
    </source>
</evidence>
<sequence length="298" mass="33375">MHPTLLAWTERHGVAVGVSIIALTGLGLGFSTDATSNIPQPYNRISSIVGWIYFACWSVSFWPQVFLNWRRKSVVGLSLDFLVYNILGFGCYAVFNLAFFYSDSVQDEYKRFHNGLPNAVQINDVFFALHAVAVSLLTYYQTTIYNRGGQVVSATCKATVGIGLVAAALFLTITIFTSSELFNVLNFLYLLSYIKLVVSLVKYIPQVYLNYQRQLTIGWTIWNVLLDFSGGLLSMAQILMTSSVTNDWTAITGDPVKFGLGFTSVFFDVIFMVQHYILYRENNASNSESEQSPLLGRI</sequence>
<dbReference type="SMART" id="SM00679">
    <property type="entry name" value="CTNS"/>
    <property type="match status" value="2"/>
</dbReference>